<evidence type="ECO:0000313" key="2">
    <source>
        <dbReference type="Proteomes" id="UP000324800"/>
    </source>
</evidence>
<reference evidence="1 2" key="1">
    <citation type="submission" date="2019-03" db="EMBL/GenBank/DDBJ databases">
        <title>Single cell metagenomics reveals metabolic interactions within the superorganism composed of flagellate Streblomastix strix and complex community of Bacteroidetes bacteria on its surface.</title>
        <authorList>
            <person name="Treitli S.C."/>
            <person name="Kolisko M."/>
            <person name="Husnik F."/>
            <person name="Keeling P."/>
            <person name="Hampl V."/>
        </authorList>
    </citation>
    <scope>NUCLEOTIDE SEQUENCE [LARGE SCALE GENOMIC DNA]</scope>
    <source>
        <strain evidence="1">ST1C</strain>
    </source>
</reference>
<sequence length="72" mass="8189">MMPSSTIIQVRCHKYLRNKAILEMDITSLAPATARSKILNSFCANNYQHQFSNPKKEEAFSWKSIGRANSTI</sequence>
<protein>
    <submittedName>
        <fullName evidence="1">Uncharacterized protein</fullName>
    </submittedName>
</protein>
<dbReference type="AlphaFoldDB" id="A0A5J4TSV1"/>
<organism evidence="1 2">
    <name type="scientific">Streblomastix strix</name>
    <dbReference type="NCBI Taxonomy" id="222440"/>
    <lineage>
        <taxon>Eukaryota</taxon>
        <taxon>Metamonada</taxon>
        <taxon>Preaxostyla</taxon>
        <taxon>Oxymonadida</taxon>
        <taxon>Streblomastigidae</taxon>
        <taxon>Streblomastix</taxon>
    </lineage>
</organism>
<gene>
    <name evidence="1" type="ORF">EZS28_043414</name>
</gene>
<evidence type="ECO:0000313" key="1">
    <source>
        <dbReference type="EMBL" id="KAA6361060.1"/>
    </source>
</evidence>
<dbReference type="Proteomes" id="UP000324800">
    <property type="component" value="Unassembled WGS sequence"/>
</dbReference>
<comment type="caution">
    <text evidence="1">The sequence shown here is derived from an EMBL/GenBank/DDBJ whole genome shotgun (WGS) entry which is preliminary data.</text>
</comment>
<dbReference type="EMBL" id="SNRW01026073">
    <property type="protein sequence ID" value="KAA6361060.1"/>
    <property type="molecule type" value="Genomic_DNA"/>
</dbReference>
<accession>A0A5J4TSV1</accession>
<proteinExistence type="predicted"/>
<name>A0A5J4TSV1_9EUKA</name>